<keyword evidence="4 6" id="KW-0408">Iron</keyword>
<dbReference type="PRINTS" id="PR00463">
    <property type="entry name" value="EP450I"/>
</dbReference>
<keyword evidence="2 6" id="KW-0479">Metal-binding</keyword>
<evidence type="ECO:0000313" key="8">
    <source>
        <dbReference type="EMBL" id="ORX97499.1"/>
    </source>
</evidence>
<dbReference type="SUPFAM" id="SSF48264">
    <property type="entry name" value="Cytochrome P450"/>
    <property type="match status" value="1"/>
</dbReference>
<keyword evidence="9" id="KW-1185">Reference proteome</keyword>
<evidence type="ECO:0000313" key="9">
    <source>
        <dbReference type="Proteomes" id="UP000193144"/>
    </source>
</evidence>
<comment type="caution">
    <text evidence="8">The sequence shown here is derived from an EMBL/GenBank/DDBJ whole genome shotgun (WGS) entry which is preliminary data.</text>
</comment>
<evidence type="ECO:0000256" key="7">
    <source>
        <dbReference type="RuleBase" id="RU000461"/>
    </source>
</evidence>
<evidence type="ECO:0000256" key="1">
    <source>
        <dbReference type="ARBA" id="ARBA00010617"/>
    </source>
</evidence>
<evidence type="ECO:0000256" key="2">
    <source>
        <dbReference type="ARBA" id="ARBA00022723"/>
    </source>
</evidence>
<dbReference type="PANTHER" id="PTHR46300:SF2">
    <property type="entry name" value="CYTOCHROME P450 MONOOXYGENASE ALNH-RELATED"/>
    <property type="match status" value="1"/>
</dbReference>
<keyword evidence="6 7" id="KW-0349">Heme</keyword>
<gene>
    <name evidence="8" type="ORF">BCR34DRAFT_496818</name>
</gene>
<evidence type="ECO:0000256" key="6">
    <source>
        <dbReference type="PIRSR" id="PIRSR602401-1"/>
    </source>
</evidence>
<keyword evidence="3 7" id="KW-0560">Oxidoreductase</keyword>
<sequence>MVLQMYQLTLIPICLYVLYHLYRYHKLSVRRKDFPPGPTPLPIIGNLHQIPISRPELRFATYAKEYGPITGLQLGSHNMIVLNTWEAVHDLIEQKGGSYSSRPKLAVTDVIVPGGLNPAFNKHGELWRKQRKLMVEFLGGDRTDAMKPVQDAESTQMIYDIMFAAENFEDHVLRSFGSVILETVYGQRENTFKPGGKLARFFEVEEEWAAAVGATASPPIQSFPFLESVPDWATPWKGWRRRAAKVKKAQKGLYLGLLRETKERLAVGKGVDSFMARCLKIQDKEWYDDLYLAYCGGILMEGGIETSASTTMVFILAMAAFPDTMKRAQFEVDTTCGLKRLPGKDDIPNLPYVRACMLEVLRWRPIIPLAVPHTTSAEDTYKGYTIPTNTDVIINAWNIHQDGLFFQDPATFNPARYLENERGGLPRTPAASEYKGRKSVYSFGAGRRVCPGQRFAENALIISFAKLAWAFDIEPTGPLAIDTWDDWTDGLVTRPKNLNVRFKLRDHGRRKVIEEAWGELTCSCVNMKMEWSNMAPISLVL</sequence>
<dbReference type="PROSITE" id="PS00086">
    <property type="entry name" value="CYTOCHROME_P450"/>
    <property type="match status" value="1"/>
</dbReference>
<dbReference type="InterPro" id="IPR001128">
    <property type="entry name" value="Cyt_P450"/>
</dbReference>
<dbReference type="STRING" id="1231657.A0A1Y1YHP6"/>
<dbReference type="PANTHER" id="PTHR46300">
    <property type="entry name" value="P450, PUTATIVE (EUROFUNG)-RELATED-RELATED"/>
    <property type="match status" value="1"/>
</dbReference>
<keyword evidence="5 7" id="KW-0503">Monooxygenase</keyword>
<proteinExistence type="inferred from homology"/>
<dbReference type="GO" id="GO:0005506">
    <property type="term" value="F:iron ion binding"/>
    <property type="evidence" value="ECO:0007669"/>
    <property type="project" value="InterPro"/>
</dbReference>
<dbReference type="Proteomes" id="UP000193144">
    <property type="component" value="Unassembled WGS sequence"/>
</dbReference>
<feature type="binding site" description="axial binding residue" evidence="6">
    <location>
        <position position="450"/>
    </location>
    <ligand>
        <name>heme</name>
        <dbReference type="ChEBI" id="CHEBI:30413"/>
    </ligand>
    <ligandPart>
        <name>Fe</name>
        <dbReference type="ChEBI" id="CHEBI:18248"/>
    </ligandPart>
</feature>
<dbReference type="PRINTS" id="PR00385">
    <property type="entry name" value="P450"/>
</dbReference>
<dbReference type="EMBL" id="MCFA01000233">
    <property type="protein sequence ID" value="ORX97499.1"/>
    <property type="molecule type" value="Genomic_DNA"/>
</dbReference>
<dbReference type="CDD" id="cd11065">
    <property type="entry name" value="CYP64-like"/>
    <property type="match status" value="1"/>
</dbReference>
<evidence type="ECO:0000256" key="5">
    <source>
        <dbReference type="ARBA" id="ARBA00023033"/>
    </source>
</evidence>
<evidence type="ECO:0000256" key="4">
    <source>
        <dbReference type="ARBA" id="ARBA00023004"/>
    </source>
</evidence>
<dbReference type="InterPro" id="IPR050364">
    <property type="entry name" value="Cytochrome_P450_fung"/>
</dbReference>
<name>A0A1Y1YHP6_9PLEO</name>
<protein>
    <submittedName>
        <fullName evidence="8">Cytochrome P450</fullName>
    </submittedName>
</protein>
<dbReference type="Gene3D" id="1.10.630.10">
    <property type="entry name" value="Cytochrome P450"/>
    <property type="match status" value="1"/>
</dbReference>
<evidence type="ECO:0000256" key="3">
    <source>
        <dbReference type="ARBA" id="ARBA00023002"/>
    </source>
</evidence>
<reference evidence="8 9" key="1">
    <citation type="submission" date="2016-07" db="EMBL/GenBank/DDBJ databases">
        <title>Pervasive Adenine N6-methylation of Active Genes in Fungi.</title>
        <authorList>
            <consortium name="DOE Joint Genome Institute"/>
            <person name="Mondo S.J."/>
            <person name="Dannebaum R.O."/>
            <person name="Kuo R.C."/>
            <person name="Labutti K."/>
            <person name="Haridas S."/>
            <person name="Kuo A."/>
            <person name="Salamov A."/>
            <person name="Ahrendt S.R."/>
            <person name="Lipzen A."/>
            <person name="Sullivan W."/>
            <person name="Andreopoulos W.B."/>
            <person name="Clum A."/>
            <person name="Lindquist E."/>
            <person name="Daum C."/>
            <person name="Ramamoorthy G.K."/>
            <person name="Gryganskyi A."/>
            <person name="Culley D."/>
            <person name="Magnuson J.K."/>
            <person name="James T.Y."/>
            <person name="O'Malley M.A."/>
            <person name="Stajich J.E."/>
            <person name="Spatafora J.W."/>
            <person name="Visel A."/>
            <person name="Grigoriev I.V."/>
        </authorList>
    </citation>
    <scope>NUCLEOTIDE SEQUENCE [LARGE SCALE GENOMIC DNA]</scope>
    <source>
        <strain evidence="8 9">CBS 115471</strain>
    </source>
</reference>
<dbReference type="InterPro" id="IPR017972">
    <property type="entry name" value="Cyt_P450_CS"/>
</dbReference>
<dbReference type="GO" id="GO:0004497">
    <property type="term" value="F:monooxygenase activity"/>
    <property type="evidence" value="ECO:0007669"/>
    <property type="project" value="UniProtKB-KW"/>
</dbReference>
<dbReference type="InterPro" id="IPR036396">
    <property type="entry name" value="Cyt_P450_sf"/>
</dbReference>
<dbReference type="OrthoDB" id="1103324at2759"/>
<dbReference type="InterPro" id="IPR002401">
    <property type="entry name" value="Cyt_P450_E_grp-I"/>
</dbReference>
<dbReference type="Pfam" id="PF00067">
    <property type="entry name" value="p450"/>
    <property type="match status" value="1"/>
</dbReference>
<comment type="similarity">
    <text evidence="1 7">Belongs to the cytochrome P450 family.</text>
</comment>
<dbReference type="GO" id="GO:0020037">
    <property type="term" value="F:heme binding"/>
    <property type="evidence" value="ECO:0007669"/>
    <property type="project" value="InterPro"/>
</dbReference>
<dbReference type="AlphaFoldDB" id="A0A1Y1YHP6"/>
<accession>A0A1Y1YHP6</accession>
<dbReference type="GO" id="GO:0016705">
    <property type="term" value="F:oxidoreductase activity, acting on paired donors, with incorporation or reduction of molecular oxygen"/>
    <property type="evidence" value="ECO:0007669"/>
    <property type="project" value="InterPro"/>
</dbReference>
<organism evidence="8 9">
    <name type="scientific">Clohesyomyces aquaticus</name>
    <dbReference type="NCBI Taxonomy" id="1231657"/>
    <lineage>
        <taxon>Eukaryota</taxon>
        <taxon>Fungi</taxon>
        <taxon>Dikarya</taxon>
        <taxon>Ascomycota</taxon>
        <taxon>Pezizomycotina</taxon>
        <taxon>Dothideomycetes</taxon>
        <taxon>Pleosporomycetidae</taxon>
        <taxon>Pleosporales</taxon>
        <taxon>Lindgomycetaceae</taxon>
        <taxon>Clohesyomyces</taxon>
    </lineage>
</organism>
<comment type="cofactor">
    <cofactor evidence="6">
        <name>heme</name>
        <dbReference type="ChEBI" id="CHEBI:30413"/>
    </cofactor>
</comment>